<dbReference type="InterPro" id="IPR053150">
    <property type="entry name" value="Teicoplanin_resist-assoc"/>
</dbReference>
<keyword evidence="1" id="KW-0472">Membrane</keyword>
<dbReference type="AlphaFoldDB" id="A0AAP4B821"/>
<keyword evidence="1" id="KW-0812">Transmembrane</keyword>
<dbReference type="Pfam" id="PF04892">
    <property type="entry name" value="VanZ"/>
    <property type="match status" value="1"/>
</dbReference>
<dbReference type="PANTHER" id="PTHR36834">
    <property type="entry name" value="MEMBRANE PROTEIN-RELATED"/>
    <property type="match status" value="1"/>
</dbReference>
<protein>
    <submittedName>
        <fullName evidence="3">VanZ family protein</fullName>
    </submittedName>
</protein>
<dbReference type="RefSeq" id="WP_283229459.1">
    <property type="nucleotide sequence ID" value="NZ_JASGBQ010000001.1"/>
</dbReference>
<proteinExistence type="predicted"/>
<comment type="caution">
    <text evidence="3">The sequence shown here is derived from an EMBL/GenBank/DDBJ whole genome shotgun (WGS) entry which is preliminary data.</text>
</comment>
<accession>A0AAP4B821</accession>
<evidence type="ECO:0000313" key="4">
    <source>
        <dbReference type="Proteomes" id="UP001300383"/>
    </source>
</evidence>
<organism evidence="3 4">
    <name type="scientific">Fusibacillus kribbianus</name>
    <dbReference type="NCBI Taxonomy" id="3044208"/>
    <lineage>
        <taxon>Bacteria</taxon>
        <taxon>Bacillati</taxon>
        <taxon>Bacillota</taxon>
        <taxon>Clostridia</taxon>
        <taxon>Lachnospirales</taxon>
        <taxon>Lachnospiraceae</taxon>
        <taxon>Fusibacillus</taxon>
    </lineage>
</organism>
<dbReference type="EMBL" id="JASGBQ010000001">
    <property type="protein sequence ID" value="MDI9240947.1"/>
    <property type="molecule type" value="Genomic_DNA"/>
</dbReference>
<evidence type="ECO:0000313" key="3">
    <source>
        <dbReference type="EMBL" id="MDI9240947.1"/>
    </source>
</evidence>
<keyword evidence="1" id="KW-1133">Transmembrane helix</keyword>
<evidence type="ECO:0000259" key="2">
    <source>
        <dbReference type="Pfam" id="PF04892"/>
    </source>
</evidence>
<evidence type="ECO:0000256" key="1">
    <source>
        <dbReference type="SAM" id="Phobius"/>
    </source>
</evidence>
<feature type="domain" description="VanZ-like" evidence="2">
    <location>
        <begin position="6"/>
        <end position="133"/>
    </location>
</feature>
<sequence>MGWILFVLYLAGLVYFMFFSESLGRTEVSKGYRYNLEPFLEIKRCIRHWQVLGPVNAGMNLLGNVAAFVPFGFILPMLKRSNRKWYVVVLFSLLFSLCIEAVQLVTRRGSFDVDDLMLNTLGGFLGYLLFLLMAGMRMRRHRAD</sequence>
<dbReference type="Proteomes" id="UP001300383">
    <property type="component" value="Unassembled WGS sequence"/>
</dbReference>
<keyword evidence="4" id="KW-1185">Reference proteome</keyword>
<feature type="transmembrane region" description="Helical" evidence="1">
    <location>
        <begin position="85"/>
        <end position="104"/>
    </location>
</feature>
<dbReference type="PANTHER" id="PTHR36834:SF1">
    <property type="entry name" value="INTEGRAL MEMBRANE PROTEIN"/>
    <property type="match status" value="1"/>
</dbReference>
<feature type="transmembrane region" description="Helical" evidence="1">
    <location>
        <begin position="57"/>
        <end position="78"/>
    </location>
</feature>
<feature type="transmembrane region" description="Helical" evidence="1">
    <location>
        <begin position="116"/>
        <end position="136"/>
    </location>
</feature>
<name>A0AAP4B821_9FIRM</name>
<reference evidence="3 4" key="1">
    <citation type="submission" date="2023-05" db="EMBL/GenBank/DDBJ databases">
        <title>[ruminococcus] sp. nov., isolated from a pig farm feces dump.</title>
        <authorList>
            <person name="Chang Y.-H."/>
        </authorList>
    </citation>
    <scope>NUCLEOTIDE SEQUENCE [LARGE SCALE GENOMIC DNA]</scope>
    <source>
        <strain evidence="3 4">YH-rum2234</strain>
    </source>
</reference>
<gene>
    <name evidence="3" type="ORF">QJ036_00455</name>
</gene>
<dbReference type="InterPro" id="IPR006976">
    <property type="entry name" value="VanZ-like"/>
</dbReference>